<proteinExistence type="predicted"/>
<organism evidence="1 2">
    <name type="scientific">Nephila pilipes</name>
    <name type="common">Giant wood spider</name>
    <name type="synonym">Nephila maculata</name>
    <dbReference type="NCBI Taxonomy" id="299642"/>
    <lineage>
        <taxon>Eukaryota</taxon>
        <taxon>Metazoa</taxon>
        <taxon>Ecdysozoa</taxon>
        <taxon>Arthropoda</taxon>
        <taxon>Chelicerata</taxon>
        <taxon>Arachnida</taxon>
        <taxon>Araneae</taxon>
        <taxon>Araneomorphae</taxon>
        <taxon>Entelegynae</taxon>
        <taxon>Araneoidea</taxon>
        <taxon>Nephilidae</taxon>
        <taxon>Nephila</taxon>
    </lineage>
</organism>
<protein>
    <submittedName>
        <fullName evidence="1">Uncharacterized protein</fullName>
    </submittedName>
</protein>
<accession>A0A8X6TUH3</accession>
<gene>
    <name evidence="1" type="ORF">NPIL_214081</name>
</gene>
<evidence type="ECO:0000313" key="1">
    <source>
        <dbReference type="EMBL" id="GFT51336.1"/>
    </source>
</evidence>
<keyword evidence="2" id="KW-1185">Reference proteome</keyword>
<evidence type="ECO:0000313" key="2">
    <source>
        <dbReference type="Proteomes" id="UP000887013"/>
    </source>
</evidence>
<dbReference type="Proteomes" id="UP000887013">
    <property type="component" value="Unassembled WGS sequence"/>
</dbReference>
<name>A0A8X6TUH3_NEPPI</name>
<reference evidence="1" key="1">
    <citation type="submission" date="2020-08" db="EMBL/GenBank/DDBJ databases">
        <title>Multicomponent nature underlies the extraordinary mechanical properties of spider dragline silk.</title>
        <authorList>
            <person name="Kono N."/>
            <person name="Nakamura H."/>
            <person name="Mori M."/>
            <person name="Yoshida Y."/>
            <person name="Ohtoshi R."/>
            <person name="Malay A.D."/>
            <person name="Moran D.A.P."/>
            <person name="Tomita M."/>
            <person name="Numata K."/>
            <person name="Arakawa K."/>
        </authorList>
    </citation>
    <scope>NUCLEOTIDE SEQUENCE</scope>
</reference>
<dbReference type="AlphaFoldDB" id="A0A8X6TUH3"/>
<sequence>MSPFMFITNGQIDKRRTYYNQSNLYIHQTKTTESHPVARLFLADNTSYGQVNTAAAVEKLSSSSQIMPIIYYSLNSGLEVSDLGKFASEREYKWVPRIHQHLDSRYSPRTFQNLEAPLLTHSKKLQLNRSCSQQFNWISSDTL</sequence>
<comment type="caution">
    <text evidence="1">The sequence shown here is derived from an EMBL/GenBank/DDBJ whole genome shotgun (WGS) entry which is preliminary data.</text>
</comment>
<dbReference type="EMBL" id="BMAW01065638">
    <property type="protein sequence ID" value="GFT51336.1"/>
    <property type="molecule type" value="Genomic_DNA"/>
</dbReference>